<feature type="region of interest" description="Disordered" evidence="1">
    <location>
        <begin position="627"/>
        <end position="705"/>
    </location>
</feature>
<feature type="compositionally biased region" description="Basic residues" evidence="1">
    <location>
        <begin position="77"/>
        <end position="92"/>
    </location>
</feature>
<feature type="compositionally biased region" description="Low complexity" evidence="1">
    <location>
        <begin position="627"/>
        <end position="640"/>
    </location>
</feature>
<feature type="compositionally biased region" description="Basic and acidic residues" evidence="1">
    <location>
        <begin position="242"/>
        <end position="259"/>
    </location>
</feature>
<dbReference type="Proteomes" id="UP000223968">
    <property type="component" value="Unassembled WGS sequence"/>
</dbReference>
<accession>A0A2B7WMQ5</accession>
<feature type="compositionally biased region" description="Polar residues" evidence="1">
    <location>
        <begin position="585"/>
        <end position="598"/>
    </location>
</feature>
<feature type="compositionally biased region" description="Basic and acidic residues" evidence="1">
    <location>
        <begin position="641"/>
        <end position="651"/>
    </location>
</feature>
<feature type="compositionally biased region" description="Low complexity" evidence="1">
    <location>
        <begin position="867"/>
        <end position="880"/>
    </location>
</feature>
<feature type="compositionally biased region" description="Basic and acidic residues" evidence="1">
    <location>
        <begin position="207"/>
        <end position="219"/>
    </location>
</feature>
<feature type="compositionally biased region" description="Polar residues" evidence="1">
    <location>
        <begin position="194"/>
        <end position="206"/>
    </location>
</feature>
<feature type="compositionally biased region" description="Polar residues" evidence="1">
    <location>
        <begin position="1"/>
        <end position="15"/>
    </location>
</feature>
<feature type="compositionally biased region" description="Low complexity" evidence="1">
    <location>
        <begin position="280"/>
        <end position="291"/>
    </location>
</feature>
<feature type="compositionally biased region" description="Polar residues" evidence="1">
    <location>
        <begin position="171"/>
        <end position="180"/>
    </location>
</feature>
<comment type="caution">
    <text evidence="2">The sequence shown here is derived from an EMBL/GenBank/DDBJ whole genome shotgun (WGS) entry which is preliminary data.</text>
</comment>
<feature type="region of interest" description="Disordered" evidence="1">
    <location>
        <begin position="896"/>
        <end position="996"/>
    </location>
</feature>
<dbReference type="OrthoDB" id="5407305at2759"/>
<feature type="compositionally biased region" description="Polar residues" evidence="1">
    <location>
        <begin position="726"/>
        <end position="746"/>
    </location>
</feature>
<gene>
    <name evidence="2" type="ORF">AJ79_08160</name>
</gene>
<protein>
    <submittedName>
        <fullName evidence="2">Uncharacterized protein</fullName>
    </submittedName>
</protein>
<feature type="compositionally biased region" description="Low complexity" evidence="1">
    <location>
        <begin position="50"/>
        <end position="63"/>
    </location>
</feature>
<organism evidence="2 3">
    <name type="scientific">Helicocarpus griseus UAMH5409</name>
    <dbReference type="NCBI Taxonomy" id="1447875"/>
    <lineage>
        <taxon>Eukaryota</taxon>
        <taxon>Fungi</taxon>
        <taxon>Dikarya</taxon>
        <taxon>Ascomycota</taxon>
        <taxon>Pezizomycotina</taxon>
        <taxon>Eurotiomycetes</taxon>
        <taxon>Eurotiomycetidae</taxon>
        <taxon>Onygenales</taxon>
        <taxon>Ajellomycetaceae</taxon>
        <taxon>Helicocarpus</taxon>
    </lineage>
</organism>
<name>A0A2B7WMQ5_9EURO</name>
<feature type="compositionally biased region" description="Polar residues" evidence="1">
    <location>
        <begin position="398"/>
        <end position="411"/>
    </location>
</feature>
<feature type="region of interest" description="Disordered" evidence="1">
    <location>
        <begin position="1"/>
        <end position="615"/>
    </location>
</feature>
<feature type="compositionally biased region" description="Basic and acidic residues" evidence="1">
    <location>
        <begin position="966"/>
        <end position="976"/>
    </location>
</feature>
<feature type="compositionally biased region" description="Basic residues" evidence="1">
    <location>
        <begin position="797"/>
        <end position="812"/>
    </location>
</feature>
<feature type="compositionally biased region" description="Low complexity" evidence="1">
    <location>
        <begin position="328"/>
        <end position="340"/>
    </location>
</feature>
<evidence type="ECO:0000256" key="1">
    <source>
        <dbReference type="SAM" id="MobiDB-lite"/>
    </source>
</evidence>
<sequence length="1085" mass="117166">MNPSPRRNTTTTHSGTPPRFPLPKRSLDSIGLRRHNPPPTPIYRPELRSRASSSSALAQRAGSMSFTTAVPESYIKLTRKPPKRKSVARSKKLTPSNDLPLSKRWAAAAANAFRPSRKVEEKPASAIQHRRTVRGAEMAPRGNRPRHSRPPSAMPPARKSSLHAGAKSKSRSVTIVNRNGPSEKPLPSPPRSEAPSTSTTQEQANGDSKRLTEVKEHPILRPSLSGKPEVSEKWPVLSSSKVTHEAESSKIADDKEPRITSKLNDPVTSIAVGDSVEQSAKPATPPKGAAGFSRPPMPVGWVVNKSKHETPSKGTEHNYAKEEKHESNSPAASSINASVARLQGPSNETKIPETPAAKDEDNVATLKPNPFRNRNRTVSSPASTSAHQNNCPKAFSFDFNTGRQIPNTPNNGRPKISDFDGKETPNNYTTPRSEHGASRIPRVSPKVPTPPTAGEVAGSPWSGLKSPNRRSSIPVPSRMLHGNDKPGSSSLSTMGSSMKVYGDFSPGGTDTIFEDKDLEEEHERLAAPSGEANNESNSENEHGKVSTAANVQASGYRTKHLSMANRRGPKLRISPEADNLILGNATPNHGEPSQSSSGKRAKRFSGSKRLSGDSIFGNLAPRYLLNSQSSASLHPSSSSPAEEKAARERNLKKARSADTAYASLPRNRMRSTTAPAKSAVPEQTRKVSTNPFYDDEPAAGSVPAPVMFNERYPVLNSTDMEPRYSEAQSSQGHKGSSPLAESSTLVDDNDVADSRSQSDRALVAPSPVHSNASVEKFIDKYGNDPSSNERALSPVIRHRGSSHRSLHHSSRHRSTEHGSHGKSKLSQVAPIDTLHPSESSETVQKHAIEVPRKKHRDTSSKRRSRSTVESSKVKSSSKGSVLSNFRGLFTKQKSESARAAAEANPGAKENGNASSTTTAKRKDLEKVKAANSGTLSTGSPAERSGSRRARGRSHSKYDENQLAAPSHDDGGDHSRQTSDGLTIGSHMEGSPALTSLRNVSSQCMDILDSARDERNLTRQDELFKIGKMLVESVNHSNNAERAMLKAVQAAKEAEVACAMAKENTMRMGQIARAWINSLGDYSHLH</sequence>
<evidence type="ECO:0000313" key="2">
    <source>
        <dbReference type="EMBL" id="PGH00644.1"/>
    </source>
</evidence>
<keyword evidence="3" id="KW-1185">Reference proteome</keyword>
<feature type="compositionally biased region" description="Basic and acidic residues" evidence="1">
    <location>
        <begin position="306"/>
        <end position="327"/>
    </location>
</feature>
<dbReference type="AlphaFoldDB" id="A0A2B7WMQ5"/>
<feature type="compositionally biased region" description="Basic and acidic residues" evidence="1">
    <location>
        <begin position="513"/>
        <end position="525"/>
    </location>
</feature>
<reference evidence="2 3" key="1">
    <citation type="submission" date="2017-10" db="EMBL/GenBank/DDBJ databases">
        <title>Comparative genomics in systemic dimorphic fungi from Ajellomycetaceae.</title>
        <authorList>
            <person name="Munoz J.F."/>
            <person name="Mcewen J.G."/>
            <person name="Clay O.K."/>
            <person name="Cuomo C.A."/>
        </authorList>
    </citation>
    <scope>NUCLEOTIDE SEQUENCE [LARGE SCALE GENOMIC DNA]</scope>
    <source>
        <strain evidence="2 3">UAMH5409</strain>
    </source>
</reference>
<feature type="compositionally biased region" description="Basic residues" evidence="1">
    <location>
        <begin position="852"/>
        <end position="865"/>
    </location>
</feature>
<dbReference type="STRING" id="1447875.A0A2B7WMQ5"/>
<proteinExistence type="predicted"/>
<evidence type="ECO:0000313" key="3">
    <source>
        <dbReference type="Proteomes" id="UP000223968"/>
    </source>
</evidence>
<feature type="compositionally biased region" description="Low complexity" evidence="1">
    <location>
        <begin position="526"/>
        <end position="537"/>
    </location>
</feature>
<feature type="region of interest" description="Disordered" evidence="1">
    <location>
        <begin position="797"/>
        <end position="880"/>
    </location>
</feature>
<feature type="compositionally biased region" description="Polar residues" evidence="1">
    <location>
        <begin position="376"/>
        <end position="391"/>
    </location>
</feature>
<dbReference type="EMBL" id="PDNB01000183">
    <property type="protein sequence ID" value="PGH00644.1"/>
    <property type="molecule type" value="Genomic_DNA"/>
</dbReference>
<feature type="region of interest" description="Disordered" evidence="1">
    <location>
        <begin position="722"/>
        <end position="768"/>
    </location>
</feature>
<feature type="compositionally biased region" description="Low complexity" evidence="1">
    <location>
        <begin position="487"/>
        <end position="498"/>
    </location>
</feature>